<evidence type="ECO:0000256" key="2">
    <source>
        <dbReference type="ARBA" id="ARBA00022692"/>
    </source>
</evidence>
<feature type="transmembrane region" description="Helical" evidence="5">
    <location>
        <begin position="137"/>
        <end position="158"/>
    </location>
</feature>
<proteinExistence type="predicted"/>
<evidence type="ECO:0000256" key="4">
    <source>
        <dbReference type="ARBA" id="ARBA00023136"/>
    </source>
</evidence>
<evidence type="ECO:0000256" key="1">
    <source>
        <dbReference type="ARBA" id="ARBA00004141"/>
    </source>
</evidence>
<feature type="domain" description="MARVEL" evidence="6">
    <location>
        <begin position="13"/>
        <end position="150"/>
    </location>
</feature>
<dbReference type="EMBL" id="AZHD01000010">
    <property type="protein sequence ID" value="OAA59534.1"/>
    <property type="molecule type" value="Genomic_DNA"/>
</dbReference>
<dbReference type="GO" id="GO:0016020">
    <property type="term" value="C:membrane"/>
    <property type="evidence" value="ECO:0007669"/>
    <property type="project" value="UniProtKB-SubCell"/>
</dbReference>
<organism evidence="7 8">
    <name type="scientific">Niveomyces insectorum RCEF 264</name>
    <dbReference type="NCBI Taxonomy" id="1081102"/>
    <lineage>
        <taxon>Eukaryota</taxon>
        <taxon>Fungi</taxon>
        <taxon>Dikarya</taxon>
        <taxon>Ascomycota</taxon>
        <taxon>Pezizomycotina</taxon>
        <taxon>Sordariomycetes</taxon>
        <taxon>Hypocreomycetidae</taxon>
        <taxon>Hypocreales</taxon>
        <taxon>Cordycipitaceae</taxon>
        <taxon>Niveomyces</taxon>
    </lineage>
</organism>
<dbReference type="Pfam" id="PF01284">
    <property type="entry name" value="MARVEL"/>
    <property type="match status" value="1"/>
</dbReference>
<evidence type="ECO:0000313" key="8">
    <source>
        <dbReference type="Proteomes" id="UP000076874"/>
    </source>
</evidence>
<feature type="transmembrane region" description="Helical" evidence="5">
    <location>
        <begin position="60"/>
        <end position="81"/>
    </location>
</feature>
<keyword evidence="2 5" id="KW-0812">Transmembrane</keyword>
<dbReference type="InterPro" id="IPR008253">
    <property type="entry name" value="Marvel"/>
</dbReference>
<comment type="subcellular location">
    <subcellularLocation>
        <location evidence="1">Membrane</location>
        <topology evidence="1">Multi-pass membrane protein</topology>
    </subcellularLocation>
</comment>
<dbReference type="OrthoDB" id="2117453at2759"/>
<dbReference type="STRING" id="1081102.A0A167SE02"/>
<evidence type="ECO:0000313" key="7">
    <source>
        <dbReference type="EMBL" id="OAA59534.1"/>
    </source>
</evidence>
<comment type="caution">
    <text evidence="7">The sequence shown here is derived from an EMBL/GenBank/DDBJ whole genome shotgun (WGS) entry which is preliminary data.</text>
</comment>
<accession>A0A167SE02</accession>
<feature type="transmembrane region" description="Helical" evidence="5">
    <location>
        <begin position="20"/>
        <end position="40"/>
    </location>
</feature>
<keyword evidence="8" id="KW-1185">Reference proteome</keyword>
<evidence type="ECO:0000256" key="3">
    <source>
        <dbReference type="ARBA" id="ARBA00022989"/>
    </source>
</evidence>
<feature type="transmembrane region" description="Helical" evidence="5">
    <location>
        <begin position="93"/>
        <end position="117"/>
    </location>
</feature>
<dbReference type="Proteomes" id="UP000076874">
    <property type="component" value="Unassembled WGS sequence"/>
</dbReference>
<evidence type="ECO:0000256" key="5">
    <source>
        <dbReference type="SAM" id="Phobius"/>
    </source>
</evidence>
<sequence length="180" mass="19536">MALNTTENRAIGFALRALQLIFAAVVIGTDAYAIHVFRGHTVYEQFEFGNFYDYYGVPDAWGFLLFCVAWTLLGVVFLVVAGVRFVDHVWIGYLRVAVEAVALLSWLAGFIAVAVNIGSSACPPEENHCGLLKAATVFGGLEFLLFAVTTSTTVQLVLGQTRWPKTSAPQTSTTSPDVPI</sequence>
<dbReference type="PANTHER" id="PTHR37451:SF1">
    <property type="entry name" value="MARVEL DOMAIN-CONTAINING PROTEIN"/>
    <property type="match status" value="1"/>
</dbReference>
<dbReference type="AlphaFoldDB" id="A0A167SE02"/>
<dbReference type="PANTHER" id="PTHR37451">
    <property type="entry name" value="MARVEL DOMAIN"/>
    <property type="match status" value="1"/>
</dbReference>
<protein>
    <submittedName>
        <fullName evidence="7">MARVEL-like domain protein</fullName>
    </submittedName>
</protein>
<evidence type="ECO:0000259" key="6">
    <source>
        <dbReference type="Pfam" id="PF01284"/>
    </source>
</evidence>
<reference evidence="7 8" key="1">
    <citation type="journal article" date="2016" name="Genome Biol. Evol.">
        <title>Divergent and convergent evolution of fungal pathogenicity.</title>
        <authorList>
            <person name="Shang Y."/>
            <person name="Xiao G."/>
            <person name="Zheng P."/>
            <person name="Cen K."/>
            <person name="Zhan S."/>
            <person name="Wang C."/>
        </authorList>
    </citation>
    <scope>NUCLEOTIDE SEQUENCE [LARGE SCALE GENOMIC DNA]</scope>
    <source>
        <strain evidence="7 8">RCEF 264</strain>
    </source>
</reference>
<name>A0A167SE02_9HYPO</name>
<keyword evidence="4 5" id="KW-0472">Membrane</keyword>
<keyword evidence="3 5" id="KW-1133">Transmembrane helix</keyword>
<gene>
    <name evidence="7" type="ORF">SPI_05732</name>
</gene>